<comment type="caution">
    <text evidence="2">The sequence shown here is derived from an EMBL/GenBank/DDBJ whole genome shotgun (WGS) entry which is preliminary data.</text>
</comment>
<gene>
    <name evidence="2" type="ORF">FHS30_002512</name>
</gene>
<dbReference type="SUPFAM" id="SSF51206">
    <property type="entry name" value="cAMP-binding domain-like"/>
    <property type="match status" value="1"/>
</dbReference>
<dbReference type="PRINTS" id="PR00103">
    <property type="entry name" value="CAMPKINASE"/>
</dbReference>
<dbReference type="InterPro" id="IPR050397">
    <property type="entry name" value="Env_Response_Regulators"/>
</dbReference>
<feature type="domain" description="Cyclic nucleotide-binding" evidence="1">
    <location>
        <begin position="152"/>
        <end position="246"/>
    </location>
</feature>
<dbReference type="InterPro" id="IPR014710">
    <property type="entry name" value="RmlC-like_jellyroll"/>
</dbReference>
<dbReference type="PROSITE" id="PS50042">
    <property type="entry name" value="CNMP_BINDING_3"/>
    <property type="match status" value="1"/>
</dbReference>
<reference evidence="2 3" key="1">
    <citation type="submission" date="2020-08" db="EMBL/GenBank/DDBJ databases">
        <title>Genomic Encyclopedia of Type Strains, Phase III (KMG-III): the genomes of soil and plant-associated and newly described type strains.</title>
        <authorList>
            <person name="Whitman W."/>
        </authorList>
    </citation>
    <scope>NUCLEOTIDE SEQUENCE [LARGE SCALE GENOMIC DNA]</scope>
    <source>
        <strain evidence="2 3">CECT 8571</strain>
    </source>
</reference>
<dbReference type="SMART" id="SM00100">
    <property type="entry name" value="cNMP"/>
    <property type="match status" value="1"/>
</dbReference>
<dbReference type="GO" id="GO:0016740">
    <property type="term" value="F:transferase activity"/>
    <property type="evidence" value="ECO:0007669"/>
    <property type="project" value="UniProtKB-KW"/>
</dbReference>
<dbReference type="CDD" id="cd00038">
    <property type="entry name" value="CAP_ED"/>
    <property type="match status" value="1"/>
</dbReference>
<dbReference type="GO" id="GO:0005829">
    <property type="term" value="C:cytosol"/>
    <property type="evidence" value="ECO:0007669"/>
    <property type="project" value="TreeGrafter"/>
</dbReference>
<dbReference type="PANTHER" id="PTHR24567:SF74">
    <property type="entry name" value="HTH-TYPE TRANSCRIPTIONAL REGULATOR ARCR"/>
    <property type="match status" value="1"/>
</dbReference>
<dbReference type="PANTHER" id="PTHR24567">
    <property type="entry name" value="CRP FAMILY TRANSCRIPTIONAL REGULATORY PROTEIN"/>
    <property type="match status" value="1"/>
</dbReference>
<dbReference type="Proteomes" id="UP000559987">
    <property type="component" value="Unassembled WGS sequence"/>
</dbReference>
<dbReference type="AlphaFoldDB" id="A0A839UM85"/>
<dbReference type="Pfam" id="PF00027">
    <property type="entry name" value="cNMP_binding"/>
    <property type="match status" value="1"/>
</dbReference>
<keyword evidence="3" id="KW-1185">Reference proteome</keyword>
<protein>
    <submittedName>
        <fullName evidence="2">Signal-transduction protein with cAMP-binding, CBS, and nucleotidyltransferase domain</fullName>
    </submittedName>
</protein>
<keyword evidence="2" id="KW-0808">Transferase</keyword>
<evidence type="ECO:0000313" key="3">
    <source>
        <dbReference type="Proteomes" id="UP000559987"/>
    </source>
</evidence>
<organism evidence="2 3">
    <name type="scientific">Simiduia aestuariiviva</name>
    <dbReference type="NCBI Taxonomy" id="1510459"/>
    <lineage>
        <taxon>Bacteria</taxon>
        <taxon>Pseudomonadati</taxon>
        <taxon>Pseudomonadota</taxon>
        <taxon>Gammaproteobacteria</taxon>
        <taxon>Cellvibrionales</taxon>
        <taxon>Cellvibrionaceae</taxon>
        <taxon>Simiduia</taxon>
    </lineage>
</organism>
<dbReference type="InterPro" id="IPR000595">
    <property type="entry name" value="cNMP-bd_dom"/>
</dbReference>
<proteinExistence type="predicted"/>
<dbReference type="GO" id="GO:0003700">
    <property type="term" value="F:DNA-binding transcription factor activity"/>
    <property type="evidence" value="ECO:0007669"/>
    <property type="project" value="TreeGrafter"/>
</dbReference>
<dbReference type="Gene3D" id="2.60.120.10">
    <property type="entry name" value="Jelly Rolls"/>
    <property type="match status" value="1"/>
</dbReference>
<evidence type="ECO:0000259" key="1">
    <source>
        <dbReference type="PROSITE" id="PS50042"/>
    </source>
</evidence>
<dbReference type="RefSeq" id="WP_183910784.1">
    <property type="nucleotide sequence ID" value="NZ_JACHXZ010000003.1"/>
</dbReference>
<dbReference type="InterPro" id="IPR018490">
    <property type="entry name" value="cNMP-bd_dom_sf"/>
</dbReference>
<accession>A0A839UM85</accession>
<dbReference type="EMBL" id="JACHXZ010000003">
    <property type="protein sequence ID" value="MBB3169304.1"/>
    <property type="molecule type" value="Genomic_DNA"/>
</dbReference>
<sequence length="258" mass="28613">MHLTETQPEHLSELTLKLRGLTELLLHTVPTGEPIFFEQSADVFAELPNNQLLLLTEGDVHLERQGKLLMEYEAGDLLGLSRALQLPEGKLVATQARFLPLSRDDLIVRVNASSELQKHWAHYLICVATFFREAFALEKRAAFQPSTGFMSFSAGETIIAQGETANCVYTLLEGQAEAIRDGVKVGDIHADEIFGALAVFTRQPRNATVIAKTDCSVMAVRKEDFIDLVEHQPQICISLIEEMAEKINQLNQQVAAGN</sequence>
<evidence type="ECO:0000313" key="2">
    <source>
        <dbReference type="EMBL" id="MBB3169304.1"/>
    </source>
</evidence>
<name>A0A839UM85_9GAMM</name>